<dbReference type="OrthoDB" id="5615528at2"/>
<evidence type="ECO:0000313" key="3">
    <source>
        <dbReference type="EMBL" id="QCU89820.1"/>
    </source>
</evidence>
<sequence length="166" mass="18587">MKQLLKSTFTVIGFSLVTLGQAQAFGTSTPAGKMAIDRSGPLTKVPTIQLCVDYSTLKSDAEKQEYIKELDLRSQLSEVDHKYALQGKVQPNMTRCGMYMALGKPLQESSRQIRPMTFKTVHVYPDMYYVSQSGMLVDAYERKEGVLPPTLYPEKPEVAESPTLKK</sequence>
<feature type="region of interest" description="Disordered" evidence="1">
    <location>
        <begin position="147"/>
        <end position="166"/>
    </location>
</feature>
<reference evidence="3 4" key="1">
    <citation type="submission" date="2019-05" db="EMBL/GenBank/DDBJ databases">
        <title>Thiomicrorhabdus sediminis sp. nov, a novel sulfur-oxidizing bacterium isolated from coastal sediment.</title>
        <authorList>
            <person name="Liu X."/>
        </authorList>
    </citation>
    <scope>NUCLEOTIDE SEQUENCE [LARGE SCALE GENOMIC DNA]</scope>
    <source>
        <strain evidence="3 4">G1</strain>
    </source>
</reference>
<dbReference type="RefSeq" id="WP_138564497.1">
    <property type="nucleotide sequence ID" value="NZ_CP040602.1"/>
</dbReference>
<dbReference type="EMBL" id="CP040602">
    <property type="protein sequence ID" value="QCU89820.1"/>
    <property type="molecule type" value="Genomic_DNA"/>
</dbReference>
<accession>A0A4P9K5R9</accession>
<evidence type="ECO:0000313" key="4">
    <source>
        <dbReference type="Proteomes" id="UP000304864"/>
    </source>
</evidence>
<gene>
    <name evidence="3" type="ORF">FE785_03785</name>
</gene>
<name>A0A4P9K5R9_9GAMM</name>
<keyword evidence="2" id="KW-0732">Signal</keyword>
<keyword evidence="4" id="KW-1185">Reference proteome</keyword>
<dbReference type="AlphaFoldDB" id="A0A4P9K5R9"/>
<proteinExistence type="predicted"/>
<dbReference type="KEGG" id="thig:FE785_03785"/>
<feature type="signal peptide" evidence="2">
    <location>
        <begin position="1"/>
        <end position="24"/>
    </location>
</feature>
<dbReference type="Proteomes" id="UP000304864">
    <property type="component" value="Chromosome"/>
</dbReference>
<feature type="chain" id="PRO_5020241313" evidence="2">
    <location>
        <begin position="25"/>
        <end position="166"/>
    </location>
</feature>
<protein>
    <submittedName>
        <fullName evidence="3">Uncharacterized protein</fullName>
    </submittedName>
</protein>
<organism evidence="3 4">
    <name type="scientific">Thiomicrorhabdus sediminis</name>
    <dbReference type="NCBI Taxonomy" id="2580412"/>
    <lineage>
        <taxon>Bacteria</taxon>
        <taxon>Pseudomonadati</taxon>
        <taxon>Pseudomonadota</taxon>
        <taxon>Gammaproteobacteria</taxon>
        <taxon>Thiotrichales</taxon>
        <taxon>Piscirickettsiaceae</taxon>
        <taxon>Thiomicrorhabdus</taxon>
    </lineage>
</organism>
<evidence type="ECO:0000256" key="2">
    <source>
        <dbReference type="SAM" id="SignalP"/>
    </source>
</evidence>
<evidence type="ECO:0000256" key="1">
    <source>
        <dbReference type="SAM" id="MobiDB-lite"/>
    </source>
</evidence>